<dbReference type="EMBL" id="AQGS01000107">
    <property type="protein sequence ID" value="EPS42609.1"/>
    <property type="molecule type" value="Genomic_DNA"/>
</dbReference>
<dbReference type="AlphaFoldDB" id="S8AI87"/>
<keyword evidence="2" id="KW-0812">Transmembrane</keyword>
<keyword evidence="2" id="KW-0472">Membrane</keyword>
<evidence type="ECO:0000313" key="4">
    <source>
        <dbReference type="Proteomes" id="UP000015100"/>
    </source>
</evidence>
<evidence type="ECO:0000256" key="1">
    <source>
        <dbReference type="SAM" id="MobiDB-lite"/>
    </source>
</evidence>
<dbReference type="Proteomes" id="UP000015100">
    <property type="component" value="Unassembled WGS sequence"/>
</dbReference>
<dbReference type="OrthoDB" id="5416374at2759"/>
<reference evidence="4" key="2">
    <citation type="submission" date="2013-04" db="EMBL/GenBank/DDBJ databases">
        <title>Genomic mechanisms accounting for the adaptation to parasitism in nematode-trapping fungi.</title>
        <authorList>
            <person name="Ahren D.G."/>
        </authorList>
    </citation>
    <scope>NUCLEOTIDE SEQUENCE [LARGE SCALE GENOMIC DNA]</scope>
    <source>
        <strain evidence="4">CBS 200.50</strain>
    </source>
</reference>
<organism evidence="3 4">
    <name type="scientific">Dactylellina haptotyla (strain CBS 200.50)</name>
    <name type="common">Nematode-trapping fungus</name>
    <name type="synonym">Monacrosporium haptotylum</name>
    <dbReference type="NCBI Taxonomy" id="1284197"/>
    <lineage>
        <taxon>Eukaryota</taxon>
        <taxon>Fungi</taxon>
        <taxon>Dikarya</taxon>
        <taxon>Ascomycota</taxon>
        <taxon>Pezizomycotina</taxon>
        <taxon>Orbiliomycetes</taxon>
        <taxon>Orbiliales</taxon>
        <taxon>Orbiliaceae</taxon>
        <taxon>Dactylellina</taxon>
    </lineage>
</organism>
<feature type="region of interest" description="Disordered" evidence="1">
    <location>
        <begin position="409"/>
        <end position="451"/>
    </location>
</feature>
<dbReference type="OMA" id="YINVIST"/>
<keyword evidence="4" id="KW-1185">Reference proteome</keyword>
<name>S8AI87_DACHA</name>
<reference evidence="3 4" key="1">
    <citation type="journal article" date="2013" name="PLoS Genet.">
        <title>Genomic mechanisms accounting for the adaptation to parasitism in nematode-trapping fungi.</title>
        <authorList>
            <person name="Meerupati T."/>
            <person name="Andersson K.M."/>
            <person name="Friman E."/>
            <person name="Kumar D."/>
            <person name="Tunlid A."/>
            <person name="Ahren D."/>
        </authorList>
    </citation>
    <scope>NUCLEOTIDE SEQUENCE [LARGE SCALE GENOMIC DNA]</scope>
    <source>
        <strain evidence="3 4">CBS 200.50</strain>
    </source>
</reference>
<gene>
    <name evidence="3" type="ORF">H072_3367</name>
</gene>
<feature type="compositionally biased region" description="Basic and acidic residues" evidence="1">
    <location>
        <begin position="336"/>
        <end position="354"/>
    </location>
</feature>
<feature type="transmembrane region" description="Helical" evidence="2">
    <location>
        <begin position="138"/>
        <end position="159"/>
    </location>
</feature>
<protein>
    <submittedName>
        <fullName evidence="3">Uncharacterized protein</fullName>
    </submittedName>
</protein>
<evidence type="ECO:0000256" key="2">
    <source>
        <dbReference type="SAM" id="Phobius"/>
    </source>
</evidence>
<proteinExistence type="predicted"/>
<feature type="compositionally biased region" description="Pro residues" evidence="1">
    <location>
        <begin position="184"/>
        <end position="207"/>
    </location>
</feature>
<comment type="caution">
    <text evidence="3">The sequence shown here is derived from an EMBL/GenBank/DDBJ whole genome shotgun (WGS) entry which is preliminary data.</text>
</comment>
<evidence type="ECO:0000313" key="3">
    <source>
        <dbReference type="EMBL" id="EPS42609.1"/>
    </source>
</evidence>
<feature type="region of interest" description="Disordered" evidence="1">
    <location>
        <begin position="336"/>
        <end position="374"/>
    </location>
</feature>
<dbReference type="HOGENOM" id="CLU_593076_0_0_1"/>
<keyword evidence="2" id="KW-1133">Transmembrane helix</keyword>
<accession>S8AI87</accession>
<sequence length="451" mass="49964">MTRVPSRAFVTYISDFSLGETSIAIVAYINVISTLKIRVPKMADFMNNPYWNLDLAITTKTAAKAAESVATAAAEKAQEIPLSTIVYRTVEMASKPSQFKSSLDWNPLILRIRWEVHKFFCRMPRIDMAFITAPAKKFVWATSILITAYIAVEVSIAAYKSYAASRGNPRGPVIPIDPTVPIGLPHPPNPSEPPIKNPPPGPTPAPKPSARDVRVKLFTEILTGYLTLVLSVSFLLGDSVILKFLLSGLTGFVAMVSLMLPDEAEWSAELYNFKEGGFEMQDVAVERDLDERIKKLSMKEKAETKLKEVREKVVERIQEASDTTKKVKKQVKEQAKELLGPKKKEEDVAVRGQEEPGAEATEGELPGNPNDDLKTQLSKVMAPVRNVLDTDKTIERASRKVEEWLIRAGDSFGADGDEKTEEQTTVAESSAEPVASKRRSFQAEDGTLRLR</sequence>
<feature type="region of interest" description="Disordered" evidence="1">
    <location>
        <begin position="183"/>
        <end position="209"/>
    </location>
</feature>